<evidence type="ECO:0000313" key="7">
    <source>
        <dbReference type="Proteomes" id="UP000479639"/>
    </source>
</evidence>
<evidence type="ECO:0000256" key="3">
    <source>
        <dbReference type="ARBA" id="ARBA00023163"/>
    </source>
</evidence>
<dbReference type="InterPro" id="IPR036388">
    <property type="entry name" value="WH-like_DNA-bd_sf"/>
</dbReference>
<organism evidence="6 7">
    <name type="scientific">Adlercreutzia muris</name>
    <dbReference type="NCBI Taxonomy" id="1796610"/>
    <lineage>
        <taxon>Bacteria</taxon>
        <taxon>Bacillati</taxon>
        <taxon>Actinomycetota</taxon>
        <taxon>Coriobacteriia</taxon>
        <taxon>Eggerthellales</taxon>
        <taxon>Eggerthellaceae</taxon>
        <taxon>Adlercreutzia</taxon>
    </lineage>
</organism>
<feature type="domain" description="Cyclic nucleotide-binding" evidence="4">
    <location>
        <begin position="31"/>
        <end position="110"/>
    </location>
</feature>
<protein>
    <submittedName>
        <fullName evidence="6">Crp/Fnr family transcriptional regulator</fullName>
    </submittedName>
</protein>
<dbReference type="GO" id="GO:0003677">
    <property type="term" value="F:DNA binding"/>
    <property type="evidence" value="ECO:0007669"/>
    <property type="project" value="UniProtKB-KW"/>
</dbReference>
<dbReference type="PROSITE" id="PS51063">
    <property type="entry name" value="HTH_CRP_2"/>
    <property type="match status" value="1"/>
</dbReference>
<feature type="domain" description="HTH crp-type" evidence="5">
    <location>
        <begin position="149"/>
        <end position="214"/>
    </location>
</feature>
<dbReference type="Gene3D" id="1.10.10.10">
    <property type="entry name" value="Winged helix-like DNA-binding domain superfamily/Winged helix DNA-binding domain"/>
    <property type="match status" value="1"/>
</dbReference>
<dbReference type="CDD" id="cd00038">
    <property type="entry name" value="CAP_ED"/>
    <property type="match status" value="1"/>
</dbReference>
<dbReference type="PROSITE" id="PS50042">
    <property type="entry name" value="CNMP_BINDING_3"/>
    <property type="match status" value="1"/>
</dbReference>
<dbReference type="InterPro" id="IPR012318">
    <property type="entry name" value="HTH_CRP"/>
</dbReference>
<dbReference type="InterPro" id="IPR018490">
    <property type="entry name" value="cNMP-bd_dom_sf"/>
</dbReference>
<keyword evidence="3" id="KW-0804">Transcription</keyword>
<keyword evidence="1" id="KW-0805">Transcription regulation</keyword>
<proteinExistence type="predicted"/>
<dbReference type="Proteomes" id="UP000479639">
    <property type="component" value="Unassembled WGS sequence"/>
</dbReference>
<keyword evidence="2" id="KW-0238">DNA-binding</keyword>
<dbReference type="SUPFAM" id="SSF51206">
    <property type="entry name" value="cAMP-binding domain-like"/>
    <property type="match status" value="1"/>
</dbReference>
<dbReference type="InterPro" id="IPR000595">
    <property type="entry name" value="cNMP-bd_dom"/>
</dbReference>
<dbReference type="AlphaFoldDB" id="A0A7C8FWY7"/>
<evidence type="ECO:0000256" key="2">
    <source>
        <dbReference type="ARBA" id="ARBA00023125"/>
    </source>
</evidence>
<keyword evidence="7" id="KW-1185">Reference proteome</keyword>
<dbReference type="InterPro" id="IPR036390">
    <property type="entry name" value="WH_DNA-bd_sf"/>
</dbReference>
<dbReference type="EMBL" id="WAJS01000013">
    <property type="protein sequence ID" value="KAB1648716.1"/>
    <property type="molecule type" value="Genomic_DNA"/>
</dbReference>
<reference evidence="6 7" key="1">
    <citation type="submission" date="2019-09" db="EMBL/GenBank/DDBJ databases">
        <title>Whole genome shotgun sequencing (WGS) of Ellagibacter isourolithinifaciens DSM 104140(T) and Adlercreutzia muris DSM 29508(T).</title>
        <authorList>
            <person name="Stoll D.A."/>
            <person name="Danylec N."/>
            <person name="Huch M."/>
        </authorList>
    </citation>
    <scope>NUCLEOTIDE SEQUENCE [LARGE SCALE GENOMIC DNA]</scope>
    <source>
        <strain evidence="6 7">DSM 29508</strain>
    </source>
</reference>
<evidence type="ECO:0000259" key="4">
    <source>
        <dbReference type="PROSITE" id="PS50042"/>
    </source>
</evidence>
<dbReference type="InterPro" id="IPR014710">
    <property type="entry name" value="RmlC-like_jellyroll"/>
</dbReference>
<dbReference type="SMART" id="SM00419">
    <property type="entry name" value="HTH_CRP"/>
    <property type="match status" value="1"/>
</dbReference>
<gene>
    <name evidence="6" type="ORF">F8D48_05390</name>
</gene>
<comment type="caution">
    <text evidence="6">The sequence shown here is derived from an EMBL/GenBank/DDBJ whole genome shotgun (WGS) entry which is preliminary data.</text>
</comment>
<dbReference type="Pfam" id="PF00027">
    <property type="entry name" value="cNMP_binding"/>
    <property type="match status" value="1"/>
</dbReference>
<sequence>MDSNLMQFIDAERYPTVFTTDELVGQADLPFERRRYRKGEIIFGAEERHPFTYHVAAGIVRLYLSSAEGAVKTLFYHAVGTQFAFQGFKRDRMTCSTAEAVTDCELLAIDYADLIDFCDEHTEFYMAYIEYLFSITNSQTGEIANLSFKTGVQRVAQLLYALASDGETTVPYSIDELAAIIGTHRNTVSNALSHLRKLGLVEKSARPVRVRDAEGLRVFAEEARAGLSLK</sequence>
<dbReference type="Pfam" id="PF13545">
    <property type="entry name" value="HTH_Crp_2"/>
    <property type="match status" value="1"/>
</dbReference>
<accession>A0A7C8FWY7</accession>
<evidence type="ECO:0000256" key="1">
    <source>
        <dbReference type="ARBA" id="ARBA00023015"/>
    </source>
</evidence>
<evidence type="ECO:0000259" key="5">
    <source>
        <dbReference type="PROSITE" id="PS51063"/>
    </source>
</evidence>
<dbReference type="RefSeq" id="WP_151430290.1">
    <property type="nucleotide sequence ID" value="NZ_JANJZI010000008.1"/>
</dbReference>
<dbReference type="GO" id="GO:0006355">
    <property type="term" value="P:regulation of DNA-templated transcription"/>
    <property type="evidence" value="ECO:0007669"/>
    <property type="project" value="InterPro"/>
</dbReference>
<evidence type="ECO:0000313" key="6">
    <source>
        <dbReference type="EMBL" id="KAB1648716.1"/>
    </source>
</evidence>
<dbReference type="SUPFAM" id="SSF46785">
    <property type="entry name" value="Winged helix' DNA-binding domain"/>
    <property type="match status" value="1"/>
</dbReference>
<dbReference type="Gene3D" id="2.60.120.10">
    <property type="entry name" value="Jelly Rolls"/>
    <property type="match status" value="1"/>
</dbReference>
<name>A0A7C8FWY7_9ACTN</name>